<dbReference type="GO" id="GO:0045892">
    <property type="term" value="P:negative regulation of DNA-templated transcription"/>
    <property type="evidence" value="ECO:0007669"/>
    <property type="project" value="UniProtKB-ARBA"/>
</dbReference>
<dbReference type="Gene3D" id="1.20.58.1000">
    <property type="entry name" value="Metal-sensitive repressor, helix protomer"/>
    <property type="match status" value="1"/>
</dbReference>
<organism evidence="1 2">
    <name type="scientific">Selenomonas ruminis</name>
    <dbReference type="NCBI Taxonomy" id="2593411"/>
    <lineage>
        <taxon>Bacteria</taxon>
        <taxon>Bacillati</taxon>
        <taxon>Bacillota</taxon>
        <taxon>Negativicutes</taxon>
        <taxon>Selenomonadales</taxon>
        <taxon>Selenomonadaceae</taxon>
        <taxon>Selenomonas</taxon>
    </lineage>
</organism>
<dbReference type="Pfam" id="PF02583">
    <property type="entry name" value="Trns_repr_metal"/>
    <property type="match status" value="1"/>
</dbReference>
<protein>
    <submittedName>
        <fullName evidence="1">Metal-sensing transcriptional repressor</fullName>
    </submittedName>
</protein>
<dbReference type="OrthoDB" id="9811244at2"/>
<dbReference type="GO" id="GO:0046872">
    <property type="term" value="F:metal ion binding"/>
    <property type="evidence" value="ECO:0007669"/>
    <property type="project" value="InterPro"/>
</dbReference>
<evidence type="ECO:0000313" key="2">
    <source>
        <dbReference type="Proteomes" id="UP000323646"/>
    </source>
</evidence>
<dbReference type="CDD" id="cd10156">
    <property type="entry name" value="FpFrmR-Cterm-like_DUF156"/>
    <property type="match status" value="1"/>
</dbReference>
<accession>A0A5D6VZ97</accession>
<sequence>MSEMEQKVCGCCAGAVKHKFRDKNGEEYKSLVRRLNRIEGQIRGIHKMVDDDRYCVDILTQVSAVQSALNAFTKELLNQHIHSCVVADIRAGHDEVVDELCGLLQKVMK</sequence>
<dbReference type="RefSeq" id="WP_149172034.1">
    <property type="nucleotide sequence ID" value="NZ_VTOY01000011.1"/>
</dbReference>
<reference evidence="1 2" key="1">
    <citation type="submission" date="2019-08" db="EMBL/GenBank/DDBJ databases">
        <title>Selenomonas sp. mPRGC5 and Selenomonas sp. mPRGC8 isolated from ruminal fluid of dairy goat (Capra hircus).</title>
        <authorList>
            <person name="Poothong S."/>
            <person name="Nuengjamnong C."/>
            <person name="Tanasupawat S."/>
        </authorList>
    </citation>
    <scope>NUCLEOTIDE SEQUENCE [LARGE SCALE GENOMIC DNA]</scope>
    <source>
        <strain evidence="2">mPRGC5</strain>
    </source>
</reference>
<name>A0A5D6VZ97_9FIRM</name>
<keyword evidence="2" id="KW-1185">Reference proteome</keyword>
<comment type="caution">
    <text evidence="1">The sequence shown here is derived from an EMBL/GenBank/DDBJ whole genome shotgun (WGS) entry which is preliminary data.</text>
</comment>
<dbReference type="InterPro" id="IPR038390">
    <property type="entry name" value="Metal_Tscrpt_repr_sf"/>
</dbReference>
<dbReference type="EMBL" id="VTOY01000011">
    <property type="protein sequence ID" value="TYZ20946.1"/>
    <property type="molecule type" value="Genomic_DNA"/>
</dbReference>
<dbReference type="AlphaFoldDB" id="A0A5D6VZ97"/>
<dbReference type="PANTHER" id="PTHR33677:SF3">
    <property type="entry name" value="COPPER-SENSING TRANSCRIPTIONAL REPRESSOR RICR"/>
    <property type="match status" value="1"/>
</dbReference>
<dbReference type="Proteomes" id="UP000323646">
    <property type="component" value="Unassembled WGS sequence"/>
</dbReference>
<dbReference type="PANTHER" id="PTHR33677">
    <property type="entry name" value="TRANSCRIPTIONAL REPRESSOR FRMR-RELATED"/>
    <property type="match status" value="1"/>
</dbReference>
<proteinExistence type="predicted"/>
<dbReference type="InterPro" id="IPR003735">
    <property type="entry name" value="Metal_Tscrpt_repr"/>
</dbReference>
<evidence type="ECO:0000313" key="1">
    <source>
        <dbReference type="EMBL" id="TYZ20946.1"/>
    </source>
</evidence>
<dbReference type="GO" id="GO:0003677">
    <property type="term" value="F:DNA binding"/>
    <property type="evidence" value="ECO:0007669"/>
    <property type="project" value="InterPro"/>
</dbReference>
<gene>
    <name evidence="1" type="ORF">FZ040_11045</name>
</gene>